<protein>
    <submittedName>
        <fullName evidence="1">Uncharacterized protein</fullName>
    </submittedName>
</protein>
<dbReference type="Proteomes" id="UP001152173">
    <property type="component" value="Unassembled WGS sequence"/>
</dbReference>
<comment type="caution">
    <text evidence="1">The sequence shown here is derived from an EMBL/GenBank/DDBJ whole genome shotgun (WGS) entry which is preliminary data.</text>
</comment>
<keyword evidence="2" id="KW-1185">Reference proteome</keyword>
<dbReference type="AlphaFoldDB" id="A0A9X3RFD1"/>
<dbReference type="EMBL" id="JAMKBJ010000019">
    <property type="protein sequence ID" value="MCZ8538547.1"/>
    <property type="molecule type" value="Genomic_DNA"/>
</dbReference>
<gene>
    <name evidence="1" type="ORF">M9R32_15235</name>
</gene>
<reference evidence="1" key="1">
    <citation type="submission" date="2022-05" db="EMBL/GenBank/DDBJ databases">
        <authorList>
            <person name="Colautti A."/>
            <person name="Iacumin L."/>
        </authorList>
    </citation>
    <scope>NUCLEOTIDE SEQUENCE</scope>
    <source>
        <strain evidence="1">SK 55</strain>
    </source>
</reference>
<evidence type="ECO:0000313" key="2">
    <source>
        <dbReference type="Proteomes" id="UP001152173"/>
    </source>
</evidence>
<proteinExistence type="predicted"/>
<sequence length="97" mass="11756">MLFRYFKDSSGEYLGIREEYVYYVFIPANTNKEEIITLFEYAKDTIKEHYLENKEEIHQMKIYLDEDPRILDRMNAIKNYHSIFSISHEKFLSSFPG</sequence>
<organism evidence="1 2">
    <name type="scientific">Paenisporosarcina quisquiliarum</name>
    <dbReference type="NCBI Taxonomy" id="365346"/>
    <lineage>
        <taxon>Bacteria</taxon>
        <taxon>Bacillati</taxon>
        <taxon>Bacillota</taxon>
        <taxon>Bacilli</taxon>
        <taxon>Bacillales</taxon>
        <taxon>Caryophanaceae</taxon>
        <taxon>Paenisporosarcina</taxon>
    </lineage>
</organism>
<dbReference type="RefSeq" id="WP_269927612.1">
    <property type="nucleotide sequence ID" value="NZ_JAMKBJ010000019.1"/>
</dbReference>
<name>A0A9X3RFD1_9BACL</name>
<evidence type="ECO:0000313" key="1">
    <source>
        <dbReference type="EMBL" id="MCZ8538547.1"/>
    </source>
</evidence>
<accession>A0A9X3RFD1</accession>